<organism evidence="1 2">
    <name type="scientific">Streptomyces solicathayae</name>
    <dbReference type="NCBI Taxonomy" id="3081768"/>
    <lineage>
        <taxon>Bacteria</taxon>
        <taxon>Bacillati</taxon>
        <taxon>Actinomycetota</taxon>
        <taxon>Actinomycetes</taxon>
        <taxon>Kitasatosporales</taxon>
        <taxon>Streptomycetaceae</taxon>
        <taxon>Streptomyces</taxon>
    </lineage>
</organism>
<protein>
    <submittedName>
        <fullName evidence="1">Uncharacterized protein</fullName>
    </submittedName>
</protein>
<dbReference type="EMBL" id="CP137573">
    <property type="protein sequence ID" value="WOX24811.1"/>
    <property type="molecule type" value="Genomic_DNA"/>
</dbReference>
<accession>A0ABZ0LZE9</accession>
<name>A0ABZ0LZE9_9ACTN</name>
<gene>
    <name evidence="1" type="ORF">R2D22_26900</name>
</gene>
<keyword evidence="2" id="KW-1185">Reference proteome</keyword>
<evidence type="ECO:0000313" key="2">
    <source>
        <dbReference type="Proteomes" id="UP001301731"/>
    </source>
</evidence>
<sequence>MANHTAPRERDESEITLAELRGDSARMAPHWVTPAAAAPAPVSPALIHGVVVPPASARLADAAFGYGD</sequence>
<dbReference type="RefSeq" id="WP_318107257.1">
    <property type="nucleotide sequence ID" value="NZ_CP137573.1"/>
</dbReference>
<reference evidence="1 2" key="1">
    <citation type="submission" date="2023-10" db="EMBL/GenBank/DDBJ databases">
        <title>The genome sequence of Streptomyces sp. HUAS YS2.</title>
        <authorList>
            <person name="Mo P."/>
        </authorList>
    </citation>
    <scope>NUCLEOTIDE SEQUENCE [LARGE SCALE GENOMIC DNA]</scope>
    <source>
        <strain evidence="1 2">HUAS YS2</strain>
    </source>
</reference>
<proteinExistence type="predicted"/>
<evidence type="ECO:0000313" key="1">
    <source>
        <dbReference type="EMBL" id="WOX24811.1"/>
    </source>
</evidence>
<dbReference type="Proteomes" id="UP001301731">
    <property type="component" value="Chromosome"/>
</dbReference>